<evidence type="ECO:0000313" key="15">
    <source>
        <dbReference type="EMBL" id="AZU63758.1"/>
    </source>
</evidence>
<dbReference type="RefSeq" id="WP_066386519.1">
    <property type="nucleotide sequence ID" value="NZ_CP022572.1"/>
</dbReference>
<keyword evidence="8" id="KW-0735">Signal-anchor</keyword>
<evidence type="ECO:0000256" key="13">
    <source>
        <dbReference type="ARBA" id="ARBA00023180"/>
    </source>
</evidence>
<evidence type="ECO:0000256" key="7">
    <source>
        <dbReference type="ARBA" id="ARBA00022824"/>
    </source>
</evidence>
<comment type="subcellular location">
    <subcellularLocation>
        <location evidence="2">Endoplasmic reticulum membrane</location>
        <topology evidence="2">Single-pass type II membrane protein</topology>
    </subcellularLocation>
    <subcellularLocation>
        <location evidence="1">Golgi apparatus membrane</location>
        <topology evidence="1">Single-pass type II membrane protein</topology>
    </subcellularLocation>
</comment>
<gene>
    <name evidence="15" type="ORF">CHR53_22305</name>
</gene>
<dbReference type="STRING" id="1193713.GCA_001636315_01355"/>
<organism evidence="15 16">
    <name type="scientific">Neobacillus mesonae</name>
    <dbReference type="NCBI Taxonomy" id="1193713"/>
    <lineage>
        <taxon>Bacteria</taxon>
        <taxon>Bacillati</taxon>
        <taxon>Bacillota</taxon>
        <taxon>Bacilli</taxon>
        <taxon>Bacillales</taxon>
        <taxon>Bacillaceae</taxon>
        <taxon>Neobacillus</taxon>
    </lineage>
</organism>
<keyword evidence="12" id="KW-1015">Disulfide bond</keyword>
<keyword evidence="13" id="KW-0325">Glycoprotein</keyword>
<keyword evidence="7" id="KW-0256">Endoplasmic reticulum</keyword>
<dbReference type="GO" id="GO:0030158">
    <property type="term" value="F:protein xylosyltransferase activity"/>
    <property type="evidence" value="ECO:0007669"/>
    <property type="project" value="InterPro"/>
</dbReference>
<evidence type="ECO:0000256" key="11">
    <source>
        <dbReference type="ARBA" id="ARBA00023136"/>
    </source>
</evidence>
<evidence type="ECO:0000256" key="9">
    <source>
        <dbReference type="ARBA" id="ARBA00022989"/>
    </source>
</evidence>
<dbReference type="Proteomes" id="UP000282892">
    <property type="component" value="Chromosome"/>
</dbReference>
<keyword evidence="11" id="KW-0472">Membrane</keyword>
<evidence type="ECO:0000256" key="2">
    <source>
        <dbReference type="ARBA" id="ARBA00004648"/>
    </source>
</evidence>
<evidence type="ECO:0000256" key="8">
    <source>
        <dbReference type="ARBA" id="ARBA00022968"/>
    </source>
</evidence>
<dbReference type="AlphaFoldDB" id="A0A3T0I318"/>
<keyword evidence="10" id="KW-0333">Golgi apparatus</keyword>
<reference evidence="15 16" key="1">
    <citation type="submission" date="2017-07" db="EMBL/GenBank/DDBJ databases">
        <title>The complete genome sequence of Bacillus mesonae strain H20-5, an efficient strain improving plant abiotic stress resistance.</title>
        <authorList>
            <person name="Kim S.Y."/>
            <person name="Song H."/>
            <person name="Sang M.K."/>
            <person name="Weon H.-Y."/>
            <person name="Song J."/>
        </authorList>
    </citation>
    <scope>NUCLEOTIDE SEQUENCE [LARGE SCALE GENOMIC DNA]</scope>
    <source>
        <strain evidence="15 16">H20-5</strain>
    </source>
</reference>
<keyword evidence="16" id="KW-1185">Reference proteome</keyword>
<proteinExistence type="predicted"/>
<keyword evidence="6" id="KW-0479">Metal-binding</keyword>
<dbReference type="GO" id="GO:0050650">
    <property type="term" value="P:chondroitin sulfate proteoglycan biosynthetic process"/>
    <property type="evidence" value="ECO:0007669"/>
    <property type="project" value="TreeGrafter"/>
</dbReference>
<evidence type="ECO:0000256" key="1">
    <source>
        <dbReference type="ARBA" id="ARBA00004323"/>
    </source>
</evidence>
<evidence type="ECO:0000256" key="4">
    <source>
        <dbReference type="ARBA" id="ARBA00022679"/>
    </source>
</evidence>
<dbReference type="PANTHER" id="PTHR46025:SF3">
    <property type="entry name" value="XYLOSYLTRANSFERASE OXT"/>
    <property type="match status" value="1"/>
</dbReference>
<dbReference type="OrthoDB" id="7943907at2"/>
<keyword evidence="4" id="KW-0808">Transferase</keyword>
<dbReference type="KEGG" id="nmk:CHR53_22305"/>
<dbReference type="GO" id="GO:0015012">
    <property type="term" value="P:heparan sulfate proteoglycan biosynthetic process"/>
    <property type="evidence" value="ECO:0007669"/>
    <property type="project" value="TreeGrafter"/>
</dbReference>
<protein>
    <recommendedName>
        <fullName evidence="14">Peptide O-xylosyltransferase</fullName>
    </recommendedName>
</protein>
<dbReference type="GO" id="GO:0016020">
    <property type="term" value="C:membrane"/>
    <property type="evidence" value="ECO:0007669"/>
    <property type="project" value="InterPro"/>
</dbReference>
<evidence type="ECO:0000256" key="14">
    <source>
        <dbReference type="ARBA" id="ARBA00042865"/>
    </source>
</evidence>
<dbReference type="InterPro" id="IPR003406">
    <property type="entry name" value="Glyco_trans_14"/>
</dbReference>
<dbReference type="InterPro" id="IPR043538">
    <property type="entry name" value="XYLT"/>
</dbReference>
<keyword evidence="5" id="KW-0812">Transmembrane</keyword>
<name>A0A3T0I318_9BACI</name>
<dbReference type="GO" id="GO:0046872">
    <property type="term" value="F:metal ion binding"/>
    <property type="evidence" value="ECO:0007669"/>
    <property type="project" value="UniProtKB-KW"/>
</dbReference>
<keyword evidence="3" id="KW-0328">Glycosyltransferase</keyword>
<dbReference type="PANTHER" id="PTHR46025">
    <property type="entry name" value="XYLOSYLTRANSFERASE OXT"/>
    <property type="match status" value="1"/>
</dbReference>
<dbReference type="Pfam" id="PF02485">
    <property type="entry name" value="Branch"/>
    <property type="match status" value="1"/>
</dbReference>
<evidence type="ECO:0000256" key="5">
    <source>
        <dbReference type="ARBA" id="ARBA00022692"/>
    </source>
</evidence>
<accession>A0A3T0I318</accession>
<keyword evidence="9" id="KW-1133">Transmembrane helix</keyword>
<evidence type="ECO:0000313" key="16">
    <source>
        <dbReference type="Proteomes" id="UP000282892"/>
    </source>
</evidence>
<evidence type="ECO:0000256" key="6">
    <source>
        <dbReference type="ARBA" id="ARBA00022723"/>
    </source>
</evidence>
<dbReference type="EMBL" id="CP022572">
    <property type="protein sequence ID" value="AZU63758.1"/>
    <property type="molecule type" value="Genomic_DNA"/>
</dbReference>
<evidence type="ECO:0000256" key="3">
    <source>
        <dbReference type="ARBA" id="ARBA00022676"/>
    </source>
</evidence>
<sequence>MSSIPRTAFILQIHRSPNQVNMFLKQLIAEDQADVFIHIDKKCYEQIKGEIIPHPNVTVLSESINCEWGDISQVDATLLLLKEVLAANKNYDFICLRSGQDLLVKEGLKDFLQVHSEKIFMTYRKMNNGELSLMKINWPKFTRRRYTTIHPIRLYRRLLISLYRKGINLFPNMGMWPSEFSFYKGSQWFTIPLEIARYMLTFLEENKWYYSYFKNTLVPDESFFQTLIMNSPYKDEVMNNNLFFFKWGKTLSERNSPQDLTSLDIHTIKNSDRFFARKFDDSTDYAVIQYFAERIKLERKDYSQMANMGE</sequence>
<evidence type="ECO:0000256" key="12">
    <source>
        <dbReference type="ARBA" id="ARBA00023157"/>
    </source>
</evidence>
<evidence type="ECO:0000256" key="10">
    <source>
        <dbReference type="ARBA" id="ARBA00023034"/>
    </source>
</evidence>